<dbReference type="Pfam" id="PF01551">
    <property type="entry name" value="Peptidase_M23"/>
    <property type="match status" value="1"/>
</dbReference>
<dbReference type="PANTHER" id="PTHR21666">
    <property type="entry name" value="PEPTIDASE-RELATED"/>
    <property type="match status" value="1"/>
</dbReference>
<dbReference type="CDD" id="cd12797">
    <property type="entry name" value="M23_peptidase"/>
    <property type="match status" value="1"/>
</dbReference>
<feature type="domain" description="LysM" evidence="1">
    <location>
        <begin position="44"/>
        <end position="88"/>
    </location>
</feature>
<dbReference type="InterPro" id="IPR036779">
    <property type="entry name" value="LysM_dom_sf"/>
</dbReference>
<keyword evidence="3" id="KW-1185">Reference proteome</keyword>
<name>A0A286U0Y3_9BACT</name>
<sequence length="234" mass="25977">MILFLIIIFLTGCAANNRTDMYPPAKLKNELNSLRSNAITNKASRYTIKKGDTIWRVAHNHGILPDTIIKVNNIKNVENIKPGQQIIIPAGVATGKIASARKAPTYTRKLNETFQWPLRGKVLYGFDKWIDGYKNKGIDIQAVNGQAVKASKSGVVALTSETPDGWGKVVVLQHDDGSYTWYAYNSKVLVKKGNRVHQGQRIAEAGSTGKAQQDKLHFKIFLRGVPVNPMSHLR</sequence>
<accession>A0A286U0Y3</accession>
<evidence type="ECO:0000313" key="2">
    <source>
        <dbReference type="EMBL" id="GAX61777.1"/>
    </source>
</evidence>
<organism evidence="2 3">
    <name type="scientific">Candidatus Scalindua japonica</name>
    <dbReference type="NCBI Taxonomy" id="1284222"/>
    <lineage>
        <taxon>Bacteria</taxon>
        <taxon>Pseudomonadati</taxon>
        <taxon>Planctomycetota</taxon>
        <taxon>Candidatus Brocadiia</taxon>
        <taxon>Candidatus Brocadiales</taxon>
        <taxon>Candidatus Scalinduaceae</taxon>
        <taxon>Candidatus Scalindua</taxon>
    </lineage>
</organism>
<dbReference type="InterPro" id="IPR018392">
    <property type="entry name" value="LysM"/>
</dbReference>
<dbReference type="PANTHER" id="PTHR21666:SF290">
    <property type="entry name" value="PEPTIDASE M23 DOMAIN PROTEIN"/>
    <property type="match status" value="1"/>
</dbReference>
<dbReference type="Gene3D" id="3.10.350.10">
    <property type="entry name" value="LysM domain"/>
    <property type="match status" value="1"/>
</dbReference>
<dbReference type="SMART" id="SM00257">
    <property type="entry name" value="LysM"/>
    <property type="match status" value="1"/>
</dbReference>
<comment type="caution">
    <text evidence="2">The sequence shown here is derived from an EMBL/GenBank/DDBJ whole genome shotgun (WGS) entry which is preliminary data.</text>
</comment>
<dbReference type="AlphaFoldDB" id="A0A286U0Y3"/>
<evidence type="ECO:0000259" key="1">
    <source>
        <dbReference type="PROSITE" id="PS51782"/>
    </source>
</evidence>
<dbReference type="InterPro" id="IPR016047">
    <property type="entry name" value="M23ase_b-sheet_dom"/>
</dbReference>
<dbReference type="CDD" id="cd00118">
    <property type="entry name" value="LysM"/>
    <property type="match status" value="1"/>
</dbReference>
<dbReference type="PROSITE" id="PS51782">
    <property type="entry name" value="LYSM"/>
    <property type="match status" value="1"/>
</dbReference>
<evidence type="ECO:0000313" key="3">
    <source>
        <dbReference type="Proteomes" id="UP000218542"/>
    </source>
</evidence>
<dbReference type="Pfam" id="PF01476">
    <property type="entry name" value="LysM"/>
    <property type="match status" value="1"/>
</dbReference>
<dbReference type="Gene3D" id="2.70.70.10">
    <property type="entry name" value="Glucose Permease (Domain IIA)"/>
    <property type="match status" value="1"/>
</dbReference>
<proteinExistence type="predicted"/>
<protein>
    <submittedName>
        <fullName evidence="2">Metalloendopeptidase</fullName>
    </submittedName>
</protein>
<dbReference type="GO" id="GO:0004222">
    <property type="term" value="F:metalloendopeptidase activity"/>
    <property type="evidence" value="ECO:0007669"/>
    <property type="project" value="TreeGrafter"/>
</dbReference>
<dbReference type="InterPro" id="IPR011055">
    <property type="entry name" value="Dup_hybrid_motif"/>
</dbReference>
<gene>
    <name evidence="2" type="ORF">SCALIN_C27_0176</name>
</gene>
<dbReference type="InterPro" id="IPR050570">
    <property type="entry name" value="Cell_wall_metabolism_enzyme"/>
</dbReference>
<reference evidence="3" key="1">
    <citation type="journal article" date="2017" name="Environ. Microbiol. Rep.">
        <title>Genetic Diversity of Marine Anaerobic Ammonium-Oxidizing Bacteria as Revealed by Genomic and Proteomic Analyses of 'Candidatus Scalindua japonica'.</title>
        <authorList>
            <person name="Oshiki M."/>
            <person name="Mizuto K."/>
            <person name="Kimura Z."/>
            <person name="Kindaichi T."/>
            <person name="Satoh H."/>
            <person name="Okabe S."/>
        </authorList>
    </citation>
    <scope>NUCLEOTIDE SEQUENCE [LARGE SCALE GENOMIC DNA]</scope>
    <source>
        <strain evidence="3">husup-a2</strain>
    </source>
</reference>
<dbReference type="Proteomes" id="UP000218542">
    <property type="component" value="Unassembled WGS sequence"/>
</dbReference>
<dbReference type="SUPFAM" id="SSF51261">
    <property type="entry name" value="Duplicated hybrid motif"/>
    <property type="match status" value="1"/>
</dbReference>
<dbReference type="EMBL" id="BAOS01000027">
    <property type="protein sequence ID" value="GAX61777.1"/>
    <property type="molecule type" value="Genomic_DNA"/>
</dbReference>